<evidence type="ECO:0000256" key="14">
    <source>
        <dbReference type="SAM" id="Coils"/>
    </source>
</evidence>
<keyword evidence="13" id="KW-0539">Nucleus</keyword>
<evidence type="ECO:0000313" key="17">
    <source>
        <dbReference type="EMBL" id="KAK6928368.1"/>
    </source>
</evidence>
<dbReference type="InterPro" id="IPR045261">
    <property type="entry name" value="MORC_ATPase"/>
</dbReference>
<evidence type="ECO:0000256" key="13">
    <source>
        <dbReference type="ARBA" id="ARBA00023242"/>
    </source>
</evidence>
<evidence type="ECO:0000256" key="8">
    <source>
        <dbReference type="ARBA" id="ARBA00022840"/>
    </source>
</evidence>
<comment type="similarity">
    <text evidence="2">Belongs to the MORC ATPase protein family.</text>
</comment>
<evidence type="ECO:0000256" key="3">
    <source>
        <dbReference type="ARBA" id="ARBA00022722"/>
    </source>
</evidence>
<accession>A0AAN8ZCA1</accession>
<dbReference type="Pfam" id="PF17942">
    <property type="entry name" value="Morc6_S5"/>
    <property type="match status" value="1"/>
</dbReference>
<evidence type="ECO:0000259" key="16">
    <source>
        <dbReference type="Pfam" id="PF17942"/>
    </source>
</evidence>
<reference evidence="17 18" key="1">
    <citation type="submission" date="2023-12" db="EMBL/GenBank/DDBJ databases">
        <title>A high-quality genome assembly for Dillenia turbinata (Dilleniales).</title>
        <authorList>
            <person name="Chanderbali A."/>
        </authorList>
    </citation>
    <scope>NUCLEOTIDE SEQUENCE [LARGE SCALE GENOMIC DNA]</scope>
    <source>
        <strain evidence="17">LSX21</strain>
        <tissue evidence="17">Leaf</tissue>
    </source>
</reference>
<keyword evidence="5" id="KW-0255">Endonuclease</keyword>
<dbReference type="PANTHER" id="PTHR23336:SF44">
    <property type="entry name" value="PROTEIN MICRORCHIDIA 6"/>
    <property type="match status" value="1"/>
</dbReference>
<evidence type="ECO:0000256" key="6">
    <source>
        <dbReference type="ARBA" id="ARBA00022763"/>
    </source>
</evidence>
<keyword evidence="6" id="KW-0227">DNA damage</keyword>
<organism evidence="17 18">
    <name type="scientific">Dillenia turbinata</name>
    <dbReference type="NCBI Taxonomy" id="194707"/>
    <lineage>
        <taxon>Eukaryota</taxon>
        <taxon>Viridiplantae</taxon>
        <taxon>Streptophyta</taxon>
        <taxon>Embryophyta</taxon>
        <taxon>Tracheophyta</taxon>
        <taxon>Spermatophyta</taxon>
        <taxon>Magnoliopsida</taxon>
        <taxon>eudicotyledons</taxon>
        <taxon>Gunneridae</taxon>
        <taxon>Pentapetalae</taxon>
        <taxon>Dilleniales</taxon>
        <taxon>Dilleniaceae</taxon>
        <taxon>Dillenia</taxon>
    </lineage>
</organism>
<dbReference type="GO" id="GO:0005524">
    <property type="term" value="F:ATP binding"/>
    <property type="evidence" value="ECO:0007669"/>
    <property type="project" value="UniProtKB-KW"/>
</dbReference>
<evidence type="ECO:0000256" key="12">
    <source>
        <dbReference type="ARBA" id="ARBA00023204"/>
    </source>
</evidence>
<feature type="compositionally biased region" description="Basic and acidic residues" evidence="15">
    <location>
        <begin position="82"/>
        <end position="93"/>
    </location>
</feature>
<evidence type="ECO:0000256" key="10">
    <source>
        <dbReference type="ARBA" id="ARBA00023054"/>
    </source>
</evidence>
<sequence>MGLSGSVWKMSSLCLIDSSSDDETIGSNRSGVEKRDSSSNSRTSNQTKKHKVKKLQNPSRHGSKQTMNSNAVSTSQSNSNLLDREGSPVDESSHSSATALPAPPICRKFWKAGNYDMGDALKLNDQNGKNHLRVHPLFLHSNATSHKWVFGAIAELLDNSVDEIHNGATFVFVDKTLNPRDGSPALLIQDDGGGMDPEVIRHCMSFGFSDKKSKSAIGHYGNGFKTSSMRLGADVIVFSRHLKERVMTQSVGLLSYTFLRQTGYDRIVVPVVDYKFNVPTETFEAIIPHGKEHFSSNLSVLLQWSPFSTEEELLKQFDEIGPHGTKVVIYNLWLSDDGITELDFDSDPEDIRISGDPKLFQTGDRSNPISDQNLANRCRFSLRAYSSILYFRLPSNFTIILRGKVVEHHNIVNDLKYPEVILYRPQLGRILECPVYTTIGFLKDAPYVNVHGFNVYHRNRLILPFWRVVKNTTTSCSRGVVGILEANFVQPTHNKQDFEKTSLFQKLEARLKDMALEDYHCGLIGYQQIKKTPQATVTSKGTLPSERHIALEQPVLLNPSSPVVDKPRASSSAVEQIEGRVQPPLHIPTSRPESNAKRKGHNPVFEQEHAKKKHAASETRAPTNQHHQGKKPVGDKHQNEELRSFLLENKKLRSQLLELGQKEAELNLKVLQLRNELEEAQKEFKSLLEEDGVKMEEN</sequence>
<evidence type="ECO:0000256" key="15">
    <source>
        <dbReference type="SAM" id="MobiDB-lite"/>
    </source>
</evidence>
<dbReference type="InterPro" id="IPR041006">
    <property type="entry name" value="Morc_S5"/>
</dbReference>
<evidence type="ECO:0000256" key="1">
    <source>
        <dbReference type="ARBA" id="ARBA00004123"/>
    </source>
</evidence>
<keyword evidence="10 14" id="KW-0175">Coiled coil</keyword>
<dbReference type="GO" id="GO:0006281">
    <property type="term" value="P:DNA repair"/>
    <property type="evidence" value="ECO:0007669"/>
    <property type="project" value="UniProtKB-KW"/>
</dbReference>
<evidence type="ECO:0000256" key="5">
    <source>
        <dbReference type="ARBA" id="ARBA00022759"/>
    </source>
</evidence>
<dbReference type="Gene3D" id="3.30.565.10">
    <property type="entry name" value="Histidine kinase-like ATPase, C-terminal domain"/>
    <property type="match status" value="1"/>
</dbReference>
<feature type="non-terminal residue" evidence="17">
    <location>
        <position position="698"/>
    </location>
</feature>
<protein>
    <submittedName>
        <fullName evidence="17">Morc, S5 domain 2-like</fullName>
    </submittedName>
</protein>
<evidence type="ECO:0000313" key="18">
    <source>
        <dbReference type="Proteomes" id="UP001370490"/>
    </source>
</evidence>
<dbReference type="PANTHER" id="PTHR23336">
    <property type="entry name" value="ZINC FINGER CW-TYPE COILED-COIL DOMAIN PROTEIN 3"/>
    <property type="match status" value="1"/>
</dbReference>
<keyword evidence="4" id="KW-0547">Nucleotide-binding</keyword>
<feature type="region of interest" description="Disordered" evidence="15">
    <location>
        <begin position="18"/>
        <end position="98"/>
    </location>
</feature>
<evidence type="ECO:0000256" key="7">
    <source>
        <dbReference type="ARBA" id="ARBA00022801"/>
    </source>
</evidence>
<feature type="domain" description="Morc S5" evidence="16">
    <location>
        <begin position="380"/>
        <end position="516"/>
    </location>
</feature>
<keyword evidence="11" id="KW-0943">RNA-mediated gene silencing</keyword>
<dbReference type="SUPFAM" id="SSF55874">
    <property type="entry name" value="ATPase domain of HSP90 chaperone/DNA topoisomerase II/histidine kinase"/>
    <property type="match status" value="1"/>
</dbReference>
<evidence type="ECO:0000256" key="9">
    <source>
        <dbReference type="ARBA" id="ARBA00022853"/>
    </source>
</evidence>
<dbReference type="AlphaFoldDB" id="A0AAN8ZCA1"/>
<gene>
    <name evidence="17" type="ORF">RJ641_006959</name>
</gene>
<name>A0AAN8ZCA1_9MAGN</name>
<dbReference type="Pfam" id="PF13589">
    <property type="entry name" value="HATPase_c_3"/>
    <property type="match status" value="1"/>
</dbReference>
<dbReference type="GO" id="GO:0031047">
    <property type="term" value="P:regulatory ncRNA-mediated gene silencing"/>
    <property type="evidence" value="ECO:0007669"/>
    <property type="project" value="UniProtKB-KW"/>
</dbReference>
<feature type="compositionally biased region" description="Polar residues" evidence="15">
    <location>
        <begin position="56"/>
        <end position="81"/>
    </location>
</feature>
<evidence type="ECO:0000256" key="4">
    <source>
        <dbReference type="ARBA" id="ARBA00022741"/>
    </source>
</evidence>
<feature type="region of interest" description="Disordered" evidence="15">
    <location>
        <begin position="558"/>
        <end position="638"/>
    </location>
</feature>
<keyword evidence="18" id="KW-1185">Reference proteome</keyword>
<dbReference type="GO" id="GO:0004519">
    <property type="term" value="F:endonuclease activity"/>
    <property type="evidence" value="ECO:0007669"/>
    <property type="project" value="UniProtKB-KW"/>
</dbReference>
<evidence type="ECO:0000256" key="2">
    <source>
        <dbReference type="ARBA" id="ARBA00007845"/>
    </source>
</evidence>
<comment type="caution">
    <text evidence="17">The sequence shown here is derived from an EMBL/GenBank/DDBJ whole genome shotgun (WGS) entry which is preliminary data.</text>
</comment>
<dbReference type="InterPro" id="IPR036890">
    <property type="entry name" value="HATPase_C_sf"/>
</dbReference>
<keyword evidence="8" id="KW-0067">ATP-binding</keyword>
<keyword evidence="3" id="KW-0540">Nuclease</keyword>
<feature type="coiled-coil region" evidence="14">
    <location>
        <begin position="649"/>
        <end position="690"/>
    </location>
</feature>
<dbReference type="FunFam" id="3.30.565.10:FF:000075">
    <property type="entry name" value="MORC family CW-type zinc finger protein 4"/>
    <property type="match status" value="1"/>
</dbReference>
<keyword evidence="9" id="KW-0156">Chromatin regulator</keyword>
<dbReference type="EMBL" id="JBAMMX010000014">
    <property type="protein sequence ID" value="KAK6928368.1"/>
    <property type="molecule type" value="Genomic_DNA"/>
</dbReference>
<evidence type="ECO:0000256" key="11">
    <source>
        <dbReference type="ARBA" id="ARBA00023158"/>
    </source>
</evidence>
<keyword evidence="7" id="KW-0378">Hydrolase</keyword>
<dbReference type="GO" id="GO:0006325">
    <property type="term" value="P:chromatin organization"/>
    <property type="evidence" value="ECO:0007669"/>
    <property type="project" value="UniProtKB-KW"/>
</dbReference>
<keyword evidence="12" id="KW-0234">DNA repair</keyword>
<comment type="subcellular location">
    <subcellularLocation>
        <location evidence="1">Nucleus</location>
    </subcellularLocation>
</comment>
<dbReference type="Proteomes" id="UP001370490">
    <property type="component" value="Unassembled WGS sequence"/>
</dbReference>
<dbReference type="GO" id="GO:0005634">
    <property type="term" value="C:nucleus"/>
    <property type="evidence" value="ECO:0007669"/>
    <property type="project" value="UniProtKB-SubCell"/>
</dbReference>
<dbReference type="GO" id="GO:0031349">
    <property type="term" value="P:positive regulation of defense response"/>
    <property type="evidence" value="ECO:0007669"/>
    <property type="project" value="UniProtKB-ARBA"/>
</dbReference>
<dbReference type="GO" id="GO:0016887">
    <property type="term" value="F:ATP hydrolysis activity"/>
    <property type="evidence" value="ECO:0007669"/>
    <property type="project" value="InterPro"/>
</dbReference>
<proteinExistence type="inferred from homology"/>